<keyword evidence="1" id="KW-0732">Signal</keyword>
<dbReference type="PANTHER" id="PTHR30535:SF34">
    <property type="entry name" value="MOLYBDATE-BINDING PROTEIN MOLA"/>
    <property type="match status" value="1"/>
</dbReference>
<dbReference type="InterPro" id="IPR050902">
    <property type="entry name" value="ABC_Transporter_SBP"/>
</dbReference>
<dbReference type="eggNOG" id="COG0614">
    <property type="taxonomic scope" value="Bacteria"/>
</dbReference>
<geneLocation type="plasmid" evidence="3 4">
    <name>RPME01</name>
</geneLocation>
<organism evidence="3 4">
    <name type="scientific">Methylibium petroleiphilum (strain ATCC BAA-1232 / LMG 22953 / PM1)</name>
    <dbReference type="NCBI Taxonomy" id="420662"/>
    <lineage>
        <taxon>Bacteria</taxon>
        <taxon>Pseudomonadati</taxon>
        <taxon>Pseudomonadota</taxon>
        <taxon>Betaproteobacteria</taxon>
        <taxon>Burkholderiales</taxon>
        <taxon>Sphaerotilaceae</taxon>
        <taxon>Methylibium</taxon>
    </lineage>
</organism>
<dbReference type="SUPFAM" id="SSF53807">
    <property type="entry name" value="Helical backbone' metal receptor"/>
    <property type="match status" value="1"/>
</dbReference>
<keyword evidence="3" id="KW-0614">Plasmid</keyword>
<evidence type="ECO:0000313" key="4">
    <source>
        <dbReference type="Proteomes" id="UP000000366"/>
    </source>
</evidence>
<dbReference type="PROSITE" id="PS50983">
    <property type="entry name" value="FE_B12_PBP"/>
    <property type="match status" value="1"/>
</dbReference>
<dbReference type="InterPro" id="IPR054828">
    <property type="entry name" value="Vit_B12_bind_prot"/>
</dbReference>
<protein>
    <submittedName>
        <fullName evidence="3">Iron(III) dicitrate-binding protein</fullName>
    </submittedName>
</protein>
<dbReference type="Gene3D" id="3.40.50.1980">
    <property type="entry name" value="Nitrogenase molybdenum iron protein domain"/>
    <property type="match status" value="2"/>
</dbReference>
<feature type="domain" description="Fe/B12 periplasmic-binding" evidence="2">
    <location>
        <begin position="63"/>
        <end position="313"/>
    </location>
</feature>
<dbReference type="KEGG" id="mpt:Mpe_B0512"/>
<dbReference type="Pfam" id="PF01497">
    <property type="entry name" value="Peripla_BP_2"/>
    <property type="match status" value="1"/>
</dbReference>
<evidence type="ECO:0000313" key="3">
    <source>
        <dbReference type="EMBL" id="ABM97284.1"/>
    </source>
</evidence>
<dbReference type="AlphaFoldDB" id="A2SNZ5"/>
<proteinExistence type="predicted"/>
<dbReference type="NCBIfam" id="NF038402">
    <property type="entry name" value="TroA_like"/>
    <property type="match status" value="1"/>
</dbReference>
<sequence>MIRTEPPIWSSTQSIEKTPQPRAVLRLLLWLHLALVPSWTAAQPIQIRDDRGTEHRLAAPPQRIVTMLPSLTETAWVLGVDSRLVGVDRYSNWPAEVAKLPHLGGLDDAQIEAIAALKPDLILASTSSRAMERLEALGFSVVRLKSESHADVRRTLDLVARLLGNPDEGARVWARLAREIDAAAGRVPASLRGRRVYFEIGGGPYAAGTTSFIGETLARLGLANIAPPDLGPFPKLNPEYVVRAKPDLIMGVQREQSALMARPGWNALAAVRERRLCGFETPQYEMLIRPGPRMGEAAGLLADCLARLGTTATR</sequence>
<reference evidence="3 4" key="1">
    <citation type="journal article" date="2007" name="J. Bacteriol.">
        <title>Whole-genome analysis of the methyl tert-butyl ether-degrading beta-proteobacterium Methylibium petroleiphilum PM1.</title>
        <authorList>
            <person name="Kane S.R."/>
            <person name="Chakicherla A.Y."/>
            <person name="Chain P.S.G."/>
            <person name="Schmidt R."/>
            <person name="Shin M.W."/>
            <person name="Legler T.C."/>
            <person name="Scow K.M."/>
            <person name="Larimer F.W."/>
            <person name="Lucas S.M."/>
            <person name="Richardson P.M."/>
            <person name="Hristova K.R."/>
        </authorList>
    </citation>
    <scope>NUCLEOTIDE SEQUENCE [LARGE SCALE GENOMIC DNA]</scope>
    <source>
        <strain evidence="4">ATCC BAA-1232 / LMG 22953 / PM1</strain>
        <plasmid evidence="3 4">RPME01</plasmid>
    </source>
</reference>
<evidence type="ECO:0000259" key="2">
    <source>
        <dbReference type="PROSITE" id="PS50983"/>
    </source>
</evidence>
<accession>A2SNZ5</accession>
<dbReference type="HOGENOM" id="CLU_038034_2_5_4"/>
<gene>
    <name evidence="3" type="ordered locus">Mpe_B0512</name>
</gene>
<dbReference type="PANTHER" id="PTHR30535">
    <property type="entry name" value="VITAMIN B12-BINDING PROTEIN"/>
    <property type="match status" value="1"/>
</dbReference>
<evidence type="ECO:0000256" key="1">
    <source>
        <dbReference type="ARBA" id="ARBA00022729"/>
    </source>
</evidence>
<dbReference type="GO" id="GO:0071281">
    <property type="term" value="P:cellular response to iron ion"/>
    <property type="evidence" value="ECO:0007669"/>
    <property type="project" value="TreeGrafter"/>
</dbReference>
<dbReference type="InterPro" id="IPR002491">
    <property type="entry name" value="ABC_transptr_periplasmic_BD"/>
</dbReference>
<name>A2SNZ5_METPP</name>
<keyword evidence="4" id="KW-1185">Reference proteome</keyword>
<dbReference type="Proteomes" id="UP000000366">
    <property type="component" value="Plasmid RPME01"/>
</dbReference>
<dbReference type="EMBL" id="CP000556">
    <property type="protein sequence ID" value="ABM97284.1"/>
    <property type="molecule type" value="Genomic_DNA"/>
</dbReference>